<dbReference type="PANTHER" id="PTHR43685">
    <property type="entry name" value="GLYCOSYLTRANSFERASE"/>
    <property type="match status" value="1"/>
</dbReference>
<dbReference type="CDD" id="cd00761">
    <property type="entry name" value="Glyco_tranf_GTA_type"/>
    <property type="match status" value="1"/>
</dbReference>
<dbReference type="PANTHER" id="PTHR43685:SF2">
    <property type="entry name" value="GLYCOSYLTRANSFERASE 2-LIKE DOMAIN-CONTAINING PROTEIN"/>
    <property type="match status" value="1"/>
</dbReference>
<dbReference type="EMBL" id="JBHLUX010000017">
    <property type="protein sequence ID" value="MFC0470040.1"/>
    <property type="molecule type" value="Genomic_DNA"/>
</dbReference>
<evidence type="ECO:0000313" key="2">
    <source>
        <dbReference type="EMBL" id="MFC0470040.1"/>
    </source>
</evidence>
<dbReference type="Gene3D" id="3.90.550.10">
    <property type="entry name" value="Spore Coat Polysaccharide Biosynthesis Protein SpsA, Chain A"/>
    <property type="match status" value="1"/>
</dbReference>
<organism evidence="2 3">
    <name type="scientific">Halalkalibacter kiskunsagensis</name>
    <dbReference type="NCBI Taxonomy" id="1548599"/>
    <lineage>
        <taxon>Bacteria</taxon>
        <taxon>Bacillati</taxon>
        <taxon>Bacillota</taxon>
        <taxon>Bacilli</taxon>
        <taxon>Bacillales</taxon>
        <taxon>Bacillaceae</taxon>
        <taxon>Halalkalibacter</taxon>
    </lineage>
</organism>
<dbReference type="Pfam" id="PF00535">
    <property type="entry name" value="Glycos_transf_2"/>
    <property type="match status" value="1"/>
</dbReference>
<gene>
    <name evidence="2" type="ORF">ACFFHM_05740</name>
</gene>
<reference evidence="2 3" key="1">
    <citation type="submission" date="2024-09" db="EMBL/GenBank/DDBJ databases">
        <authorList>
            <person name="Sun Q."/>
            <person name="Mori K."/>
        </authorList>
    </citation>
    <scope>NUCLEOTIDE SEQUENCE [LARGE SCALE GENOMIC DNA]</scope>
    <source>
        <strain evidence="2 3">NCAIM B.02610</strain>
    </source>
</reference>
<sequence>MKISCILTSYNRPKGVREAIESVQRQTYPNWELIIVDDNSNISTKQILKKLVNKDPRLKLIQSGIKETDRQKSTRYATCINLALSQVSGDLITYLTDDDIYYPQRFEKMVNVFQRSPQIYVVYGRQRVVNIKNGKITKKRLRPLIGVTKHPMSRVDHNSFMHRRSCLNLVKSWDDDPKYWRNGDAMFFRKLIKHWSFHPVNFITDEHRIHSKGIQAKMRKRKKPWEEKDAE</sequence>
<feature type="domain" description="Glycosyltransferase 2-like" evidence="1">
    <location>
        <begin position="4"/>
        <end position="140"/>
    </location>
</feature>
<accession>A0ABV6K9Q1</accession>
<comment type="caution">
    <text evidence="2">The sequence shown here is derived from an EMBL/GenBank/DDBJ whole genome shotgun (WGS) entry which is preliminary data.</text>
</comment>
<dbReference type="SUPFAM" id="SSF53448">
    <property type="entry name" value="Nucleotide-diphospho-sugar transferases"/>
    <property type="match status" value="1"/>
</dbReference>
<dbReference type="InterPro" id="IPR001173">
    <property type="entry name" value="Glyco_trans_2-like"/>
</dbReference>
<evidence type="ECO:0000259" key="1">
    <source>
        <dbReference type="Pfam" id="PF00535"/>
    </source>
</evidence>
<dbReference type="Proteomes" id="UP001589838">
    <property type="component" value="Unassembled WGS sequence"/>
</dbReference>
<keyword evidence="3" id="KW-1185">Reference proteome</keyword>
<proteinExistence type="predicted"/>
<evidence type="ECO:0000313" key="3">
    <source>
        <dbReference type="Proteomes" id="UP001589838"/>
    </source>
</evidence>
<dbReference type="InterPro" id="IPR029044">
    <property type="entry name" value="Nucleotide-diphossugar_trans"/>
</dbReference>
<dbReference type="InterPro" id="IPR050834">
    <property type="entry name" value="Glycosyltransf_2"/>
</dbReference>
<protein>
    <submittedName>
        <fullName evidence="2">Glycosyltransferase family 2 protein</fullName>
    </submittedName>
</protein>
<dbReference type="RefSeq" id="WP_335961315.1">
    <property type="nucleotide sequence ID" value="NZ_JAXBLX010000016.1"/>
</dbReference>
<name>A0ABV6K9Q1_9BACI</name>